<dbReference type="EMBL" id="FUYE01000003">
    <property type="protein sequence ID" value="SKA85149.1"/>
    <property type="molecule type" value="Genomic_DNA"/>
</dbReference>
<organism evidence="5 6">
    <name type="scientific">Prosthecobacter debontii</name>
    <dbReference type="NCBI Taxonomy" id="48467"/>
    <lineage>
        <taxon>Bacteria</taxon>
        <taxon>Pseudomonadati</taxon>
        <taxon>Verrucomicrobiota</taxon>
        <taxon>Verrucomicrobiia</taxon>
        <taxon>Verrucomicrobiales</taxon>
        <taxon>Verrucomicrobiaceae</taxon>
        <taxon>Prosthecobacter</taxon>
    </lineage>
</organism>
<feature type="domain" description="HTH arsR-type" evidence="4">
    <location>
        <begin position="1"/>
        <end position="92"/>
    </location>
</feature>
<proteinExistence type="predicted"/>
<dbReference type="GO" id="GO:0003700">
    <property type="term" value="F:DNA-binding transcription factor activity"/>
    <property type="evidence" value="ECO:0007669"/>
    <property type="project" value="InterPro"/>
</dbReference>
<keyword evidence="1" id="KW-0805">Transcription regulation</keyword>
<evidence type="ECO:0000259" key="4">
    <source>
        <dbReference type="PROSITE" id="PS50987"/>
    </source>
</evidence>
<accession>A0A1T4X6U0</accession>
<dbReference type="SMART" id="SM00418">
    <property type="entry name" value="HTH_ARSR"/>
    <property type="match status" value="1"/>
</dbReference>
<dbReference type="PROSITE" id="PS50987">
    <property type="entry name" value="HTH_ARSR_2"/>
    <property type="match status" value="1"/>
</dbReference>
<dbReference type="CDD" id="cd00090">
    <property type="entry name" value="HTH_ARSR"/>
    <property type="match status" value="1"/>
</dbReference>
<keyword evidence="2" id="KW-0238">DNA-binding</keyword>
<dbReference type="NCBIfam" id="NF033788">
    <property type="entry name" value="HTH_metalloreg"/>
    <property type="match status" value="1"/>
</dbReference>
<protein>
    <submittedName>
        <fullName evidence="5">ArsR family transcriptional regulator</fullName>
    </submittedName>
</protein>
<dbReference type="Proteomes" id="UP000190774">
    <property type="component" value="Unassembled WGS sequence"/>
</dbReference>
<dbReference type="InterPro" id="IPR011991">
    <property type="entry name" value="ArsR-like_HTH"/>
</dbReference>
<dbReference type="InterPro" id="IPR001845">
    <property type="entry name" value="HTH_ArsR_DNA-bd_dom"/>
</dbReference>
<dbReference type="Gene3D" id="1.10.10.10">
    <property type="entry name" value="Winged helix-like DNA-binding domain superfamily/Winged helix DNA-binding domain"/>
    <property type="match status" value="1"/>
</dbReference>
<evidence type="ECO:0000313" key="5">
    <source>
        <dbReference type="EMBL" id="SKA85149.1"/>
    </source>
</evidence>
<dbReference type="InterPro" id="IPR051081">
    <property type="entry name" value="HTH_MetalResp_TranReg"/>
</dbReference>
<evidence type="ECO:0000256" key="1">
    <source>
        <dbReference type="ARBA" id="ARBA00023015"/>
    </source>
</evidence>
<dbReference type="SUPFAM" id="SSF46785">
    <property type="entry name" value="Winged helix' DNA-binding domain"/>
    <property type="match status" value="1"/>
</dbReference>
<dbReference type="PANTHER" id="PTHR33154:SF33">
    <property type="entry name" value="TRANSCRIPTIONAL REPRESSOR SDPR"/>
    <property type="match status" value="1"/>
</dbReference>
<evidence type="ECO:0000313" key="6">
    <source>
        <dbReference type="Proteomes" id="UP000190774"/>
    </source>
</evidence>
<keyword evidence="6" id="KW-1185">Reference proteome</keyword>
<dbReference type="PANTHER" id="PTHR33154">
    <property type="entry name" value="TRANSCRIPTIONAL REGULATOR, ARSR FAMILY"/>
    <property type="match status" value="1"/>
</dbReference>
<dbReference type="GO" id="GO:0003677">
    <property type="term" value="F:DNA binding"/>
    <property type="evidence" value="ECO:0007669"/>
    <property type="project" value="UniProtKB-KW"/>
</dbReference>
<dbReference type="PRINTS" id="PR00778">
    <property type="entry name" value="HTHARSR"/>
</dbReference>
<dbReference type="RefSeq" id="WP_078812310.1">
    <property type="nucleotide sequence ID" value="NZ_FUYE01000003.1"/>
</dbReference>
<dbReference type="OrthoDB" id="9798835at2"/>
<evidence type="ECO:0000256" key="3">
    <source>
        <dbReference type="ARBA" id="ARBA00023163"/>
    </source>
</evidence>
<dbReference type="InterPro" id="IPR036390">
    <property type="entry name" value="WH_DNA-bd_sf"/>
</dbReference>
<sequence length="138" mass="15552">MKNIVAFAHALADETRWRIVQLIFSEPMCVCELADILDMPQSSVSSHVQVIKKSGMLDSEKCEKWIYYRLSPNHRHLLTTMVEFFEESPAGDAVLKADAEQAVKRLAERDESCCPIPKGLKKLNPLIPKPKSKTKGAK</sequence>
<reference evidence="6" key="1">
    <citation type="submission" date="2017-02" db="EMBL/GenBank/DDBJ databases">
        <authorList>
            <person name="Varghese N."/>
            <person name="Submissions S."/>
        </authorList>
    </citation>
    <scope>NUCLEOTIDE SEQUENCE [LARGE SCALE GENOMIC DNA]</scope>
    <source>
        <strain evidence="6">ATCC 700200</strain>
    </source>
</reference>
<name>A0A1T4X6U0_9BACT</name>
<dbReference type="AlphaFoldDB" id="A0A1T4X6U0"/>
<dbReference type="STRING" id="48467.SAMN02745166_01105"/>
<dbReference type="Pfam" id="PF01022">
    <property type="entry name" value="HTH_5"/>
    <property type="match status" value="1"/>
</dbReference>
<evidence type="ECO:0000256" key="2">
    <source>
        <dbReference type="ARBA" id="ARBA00023125"/>
    </source>
</evidence>
<dbReference type="InterPro" id="IPR036388">
    <property type="entry name" value="WH-like_DNA-bd_sf"/>
</dbReference>
<gene>
    <name evidence="5" type="ORF">SAMN02745166_01105</name>
</gene>
<keyword evidence="3" id="KW-0804">Transcription</keyword>